<sequence length="96" mass="11117">MQIFIKDEAAAWFKEELLQKEEESIQFFVRYGGCGDFQSGFSLGVTVNTPEDPAAVTEKNGITYFIEEKDAWYFDEKDLTVVYDREKAEIAYEHSL</sequence>
<evidence type="ECO:0000256" key="1">
    <source>
        <dbReference type="ARBA" id="ARBA00006718"/>
    </source>
</evidence>
<dbReference type="Pfam" id="PF01521">
    <property type="entry name" value="Fe-S_biosyn"/>
    <property type="match status" value="1"/>
</dbReference>
<name>A0A1G9ZDV2_9BACI</name>
<dbReference type="OrthoDB" id="1645729at2"/>
<dbReference type="InterPro" id="IPR008326">
    <property type="entry name" value="PdhI-like"/>
</dbReference>
<dbReference type="STRING" id="745820.SAMN04488053_10132"/>
<evidence type="ECO:0000313" key="3">
    <source>
        <dbReference type="EMBL" id="SDN18643.1"/>
    </source>
</evidence>
<dbReference type="PIRSF" id="PIRSF034852">
    <property type="entry name" value="UCP034852"/>
    <property type="match status" value="1"/>
</dbReference>
<feature type="domain" description="Core" evidence="2">
    <location>
        <begin position="1"/>
        <end position="86"/>
    </location>
</feature>
<gene>
    <name evidence="3" type="ORF">SAMN04488053_10132</name>
</gene>
<dbReference type="SUPFAM" id="SSF89360">
    <property type="entry name" value="HesB-like domain"/>
    <property type="match status" value="1"/>
</dbReference>
<dbReference type="AlphaFoldDB" id="A0A1G9ZDV2"/>
<reference evidence="4" key="1">
    <citation type="submission" date="2016-10" db="EMBL/GenBank/DDBJ databases">
        <authorList>
            <person name="Varghese N."/>
            <person name="Submissions S."/>
        </authorList>
    </citation>
    <scope>NUCLEOTIDE SEQUENCE [LARGE SCALE GENOMIC DNA]</scope>
    <source>
        <strain evidence="4">CGMCC 1.10369</strain>
    </source>
</reference>
<dbReference type="InterPro" id="IPR000361">
    <property type="entry name" value="ATAP_core_dom"/>
</dbReference>
<proteinExistence type="inferred from homology"/>
<organism evidence="3 4">
    <name type="scientific">Alkalicoccus daliensis</name>
    <dbReference type="NCBI Taxonomy" id="745820"/>
    <lineage>
        <taxon>Bacteria</taxon>
        <taxon>Bacillati</taxon>
        <taxon>Bacillota</taxon>
        <taxon>Bacilli</taxon>
        <taxon>Bacillales</taxon>
        <taxon>Bacillaceae</taxon>
        <taxon>Alkalicoccus</taxon>
    </lineage>
</organism>
<dbReference type="Gene3D" id="2.60.300.12">
    <property type="entry name" value="HesB-like domain"/>
    <property type="match status" value="1"/>
</dbReference>
<evidence type="ECO:0000259" key="2">
    <source>
        <dbReference type="Pfam" id="PF01521"/>
    </source>
</evidence>
<evidence type="ECO:0000313" key="4">
    <source>
        <dbReference type="Proteomes" id="UP000198778"/>
    </source>
</evidence>
<protein>
    <submittedName>
        <fullName evidence="3">Uncharacterized protein YneR</fullName>
    </submittedName>
</protein>
<dbReference type="EMBL" id="FNIL01000001">
    <property type="protein sequence ID" value="SDN18643.1"/>
    <property type="molecule type" value="Genomic_DNA"/>
</dbReference>
<comment type="similarity">
    <text evidence="1">Belongs to the HesB/IscA family.</text>
</comment>
<dbReference type="InterPro" id="IPR035903">
    <property type="entry name" value="HesB-like_dom_sf"/>
</dbReference>
<accession>A0A1G9ZDV2</accession>
<keyword evidence="4" id="KW-1185">Reference proteome</keyword>
<dbReference type="RefSeq" id="WP_090839392.1">
    <property type="nucleotide sequence ID" value="NZ_FNIL01000001.1"/>
</dbReference>
<dbReference type="Proteomes" id="UP000198778">
    <property type="component" value="Unassembled WGS sequence"/>
</dbReference>